<proteinExistence type="predicted"/>
<reference evidence="1" key="1">
    <citation type="submission" date="2019-08" db="EMBL/GenBank/DDBJ databases">
        <authorList>
            <person name="Kucharzyk K."/>
            <person name="Murdoch R.W."/>
            <person name="Higgins S."/>
            <person name="Loffler F."/>
        </authorList>
    </citation>
    <scope>NUCLEOTIDE SEQUENCE</scope>
</reference>
<dbReference type="SUPFAM" id="SSF52540">
    <property type="entry name" value="P-loop containing nucleoside triphosphate hydrolases"/>
    <property type="match status" value="1"/>
</dbReference>
<organism evidence="1">
    <name type="scientific">bioreactor metagenome</name>
    <dbReference type="NCBI Taxonomy" id="1076179"/>
    <lineage>
        <taxon>unclassified sequences</taxon>
        <taxon>metagenomes</taxon>
        <taxon>ecological metagenomes</taxon>
    </lineage>
</organism>
<protein>
    <submittedName>
        <fullName evidence="1">Macrolide export ATP-binding/permease protein MacB</fullName>
        <ecNumber evidence="1">3.6.3.-</ecNumber>
    </submittedName>
</protein>
<dbReference type="EMBL" id="VSSQ01139374">
    <property type="protein sequence ID" value="MPN61996.1"/>
    <property type="molecule type" value="Genomic_DNA"/>
</dbReference>
<dbReference type="Gene3D" id="3.40.50.300">
    <property type="entry name" value="P-loop containing nucleotide triphosphate hydrolases"/>
    <property type="match status" value="1"/>
</dbReference>
<comment type="caution">
    <text evidence="1">The sequence shown here is derived from an EMBL/GenBank/DDBJ whole genome shotgun (WGS) entry which is preliminary data.</text>
</comment>
<name>A0A645JEU9_9ZZZZ</name>
<accession>A0A645JEU9</accession>
<dbReference type="GO" id="GO:0016787">
    <property type="term" value="F:hydrolase activity"/>
    <property type="evidence" value="ECO:0007669"/>
    <property type="project" value="UniProtKB-KW"/>
</dbReference>
<dbReference type="EC" id="3.6.3.-" evidence="1"/>
<evidence type="ECO:0000313" key="1">
    <source>
        <dbReference type="EMBL" id="MPN61996.1"/>
    </source>
</evidence>
<keyword evidence="1" id="KW-0547">Nucleotide-binding</keyword>
<dbReference type="GO" id="GO:0005524">
    <property type="term" value="F:ATP binding"/>
    <property type="evidence" value="ECO:0007669"/>
    <property type="project" value="UniProtKB-KW"/>
</dbReference>
<dbReference type="AlphaFoldDB" id="A0A645JEU9"/>
<keyword evidence="1" id="KW-0378">Hydrolase</keyword>
<sequence length="44" mass="5238">MEIFRNLNEEGKTVIIVTHERDIAEYTDRIVTFKDGQIVSDERR</sequence>
<dbReference type="InterPro" id="IPR027417">
    <property type="entry name" value="P-loop_NTPase"/>
</dbReference>
<keyword evidence="1" id="KW-0067">ATP-binding</keyword>
<gene>
    <name evidence="1" type="primary">macB_117</name>
    <name evidence="1" type="ORF">SDC9_209742</name>
</gene>